<evidence type="ECO:0000313" key="5">
    <source>
        <dbReference type="Proteomes" id="UP000612899"/>
    </source>
</evidence>
<dbReference type="Pfam" id="PF07687">
    <property type="entry name" value="M20_dimer"/>
    <property type="match status" value="1"/>
</dbReference>
<dbReference type="GO" id="GO:0046872">
    <property type="term" value="F:metal ion binding"/>
    <property type="evidence" value="ECO:0007669"/>
    <property type="project" value="UniProtKB-KW"/>
</dbReference>
<evidence type="ECO:0000259" key="3">
    <source>
        <dbReference type="Pfam" id="PF07687"/>
    </source>
</evidence>
<protein>
    <submittedName>
        <fullName evidence="4">Putative amidohydrolase</fullName>
    </submittedName>
</protein>
<dbReference type="GO" id="GO:0019877">
    <property type="term" value="P:diaminopimelate biosynthetic process"/>
    <property type="evidence" value="ECO:0007669"/>
    <property type="project" value="UniProtKB-ARBA"/>
</dbReference>
<proteinExistence type="predicted"/>
<comment type="caution">
    <text evidence="4">The sequence shown here is derived from an EMBL/GenBank/DDBJ whole genome shotgun (WGS) entry which is preliminary data.</text>
</comment>
<keyword evidence="2" id="KW-0464">Manganese</keyword>
<dbReference type="PANTHER" id="PTHR11014:SF63">
    <property type="entry name" value="METALLOPEPTIDASE, PUTATIVE (AFU_ORTHOLOGUE AFUA_6G09600)-RELATED"/>
    <property type="match status" value="1"/>
</dbReference>
<dbReference type="Proteomes" id="UP000612899">
    <property type="component" value="Unassembled WGS sequence"/>
</dbReference>
<dbReference type="RefSeq" id="WP_203910562.1">
    <property type="nucleotide sequence ID" value="NZ_BONY01000030.1"/>
</dbReference>
<dbReference type="InterPro" id="IPR002933">
    <property type="entry name" value="Peptidase_M20"/>
</dbReference>
<dbReference type="FunFam" id="3.30.70.360:FF:000001">
    <property type="entry name" value="N-acetyldiaminopimelate deacetylase"/>
    <property type="match status" value="1"/>
</dbReference>
<evidence type="ECO:0000313" key="4">
    <source>
        <dbReference type="EMBL" id="GIH06750.1"/>
    </source>
</evidence>
<keyword evidence="5" id="KW-1185">Reference proteome</keyword>
<dbReference type="NCBIfam" id="TIGR01891">
    <property type="entry name" value="amidohydrolases"/>
    <property type="match status" value="1"/>
</dbReference>
<feature type="domain" description="Peptidase M20 dimerisation" evidence="3">
    <location>
        <begin position="177"/>
        <end position="272"/>
    </location>
</feature>
<keyword evidence="2" id="KW-0479">Metal-binding</keyword>
<comment type="cofactor">
    <cofactor evidence="2">
        <name>Mn(2+)</name>
        <dbReference type="ChEBI" id="CHEBI:29035"/>
    </cofactor>
    <text evidence="2">The Mn(2+) ion enhances activity.</text>
</comment>
<evidence type="ECO:0000256" key="1">
    <source>
        <dbReference type="ARBA" id="ARBA00022801"/>
    </source>
</evidence>
<sequence length="395" mass="41864">MSGALAELYRQLHAHPEVAFKEHRTAAVIAARVRDLGYDVTEGVGVTGVVAMLRNGPGPTVLLRADMDALPMQEKTGLPYASQIDGAMHACGHDMHVTWLIGALEVLQHEKASWSGTVMAVFQPAEEGGGGAQVMVDDGLFTRFAVPDVALGQHVTPLPAGTVGFRPGAFMAASDELRVRLFGRGGHGSRPEATVDPVVMAASTIMRLQTVVSREVAPIDTAVVTVGAIHAGTTSNIIAPEAELLLTIRTFSNAVRDRVHDAIGRIIRAEASASNAPAEPEITVTMSYPVLINDPIATSRTIAAIGAEVGAEKLIEQPLIMGAEDFGTYGTVAGIPSVFWYVGSTDVDVYAKAEQAGRLDQDIPSNHSPYFAPILDPTLEFGIRTMVAAAREWLD</sequence>
<dbReference type="PANTHER" id="PTHR11014">
    <property type="entry name" value="PEPTIDASE M20 FAMILY MEMBER"/>
    <property type="match status" value="1"/>
</dbReference>
<feature type="binding site" evidence="2">
    <location>
        <position position="154"/>
    </location>
    <ligand>
        <name>Mn(2+)</name>
        <dbReference type="ChEBI" id="CHEBI:29035"/>
        <label>2</label>
    </ligand>
</feature>
<dbReference type="InterPro" id="IPR036264">
    <property type="entry name" value="Bact_exopeptidase_dim_dom"/>
</dbReference>
<dbReference type="InterPro" id="IPR011650">
    <property type="entry name" value="Peptidase_M20_dimer"/>
</dbReference>
<dbReference type="SUPFAM" id="SSF53187">
    <property type="entry name" value="Zn-dependent exopeptidases"/>
    <property type="match status" value="1"/>
</dbReference>
<dbReference type="AlphaFoldDB" id="A0A8J3QA52"/>
<feature type="binding site" evidence="2">
    <location>
        <position position="93"/>
    </location>
    <ligand>
        <name>Mn(2+)</name>
        <dbReference type="ChEBI" id="CHEBI:29035"/>
        <label>2</label>
    </ligand>
</feature>
<dbReference type="Pfam" id="PF01546">
    <property type="entry name" value="Peptidase_M20"/>
    <property type="match status" value="1"/>
</dbReference>
<feature type="binding site" evidence="2">
    <location>
        <position position="91"/>
    </location>
    <ligand>
        <name>Mn(2+)</name>
        <dbReference type="ChEBI" id="CHEBI:29035"/>
        <label>2</label>
    </ligand>
</feature>
<evidence type="ECO:0000256" key="2">
    <source>
        <dbReference type="PIRSR" id="PIRSR005962-1"/>
    </source>
</evidence>
<dbReference type="Gene3D" id="3.30.70.360">
    <property type="match status" value="1"/>
</dbReference>
<dbReference type="PIRSF" id="PIRSF005962">
    <property type="entry name" value="Pept_M20D_amidohydro"/>
    <property type="match status" value="1"/>
</dbReference>
<reference evidence="4" key="1">
    <citation type="submission" date="2021-01" db="EMBL/GenBank/DDBJ databases">
        <title>Whole genome shotgun sequence of Rhizocola hellebori NBRC 109834.</title>
        <authorList>
            <person name="Komaki H."/>
            <person name="Tamura T."/>
        </authorList>
    </citation>
    <scope>NUCLEOTIDE SEQUENCE</scope>
    <source>
        <strain evidence="4">NBRC 109834</strain>
    </source>
</reference>
<gene>
    <name evidence="4" type="ORF">Rhe02_48170</name>
</gene>
<accession>A0A8J3QA52</accession>
<dbReference type="SUPFAM" id="SSF55031">
    <property type="entry name" value="Bacterial exopeptidase dimerisation domain"/>
    <property type="match status" value="1"/>
</dbReference>
<keyword evidence="1" id="KW-0378">Hydrolase</keyword>
<feature type="binding site" evidence="2">
    <location>
        <position position="127"/>
    </location>
    <ligand>
        <name>Mn(2+)</name>
        <dbReference type="ChEBI" id="CHEBI:29035"/>
        <label>2</label>
    </ligand>
</feature>
<dbReference type="InterPro" id="IPR017439">
    <property type="entry name" value="Amidohydrolase"/>
</dbReference>
<dbReference type="Gene3D" id="3.40.630.10">
    <property type="entry name" value="Zn peptidases"/>
    <property type="match status" value="1"/>
</dbReference>
<organism evidence="4 5">
    <name type="scientific">Rhizocola hellebori</name>
    <dbReference type="NCBI Taxonomy" id="1392758"/>
    <lineage>
        <taxon>Bacteria</taxon>
        <taxon>Bacillati</taxon>
        <taxon>Actinomycetota</taxon>
        <taxon>Actinomycetes</taxon>
        <taxon>Micromonosporales</taxon>
        <taxon>Micromonosporaceae</taxon>
        <taxon>Rhizocola</taxon>
    </lineage>
</organism>
<dbReference type="EMBL" id="BONY01000030">
    <property type="protein sequence ID" value="GIH06750.1"/>
    <property type="molecule type" value="Genomic_DNA"/>
</dbReference>
<dbReference type="GO" id="GO:0050118">
    <property type="term" value="F:N-acetyldiaminopimelate deacetylase activity"/>
    <property type="evidence" value="ECO:0007669"/>
    <property type="project" value="UniProtKB-ARBA"/>
</dbReference>
<name>A0A8J3QA52_9ACTN</name>